<dbReference type="GO" id="GO:0006383">
    <property type="term" value="P:transcription by RNA polymerase III"/>
    <property type="evidence" value="ECO:0007669"/>
    <property type="project" value="InterPro"/>
</dbReference>
<dbReference type="GO" id="GO:0016757">
    <property type="term" value="F:glycosyltransferase activity"/>
    <property type="evidence" value="ECO:0007669"/>
    <property type="project" value="UniProtKB-KW"/>
</dbReference>
<organism evidence="3 4">
    <name type="scientific">Apostasia shenzhenica</name>
    <dbReference type="NCBI Taxonomy" id="1088818"/>
    <lineage>
        <taxon>Eukaryota</taxon>
        <taxon>Viridiplantae</taxon>
        <taxon>Streptophyta</taxon>
        <taxon>Embryophyta</taxon>
        <taxon>Tracheophyta</taxon>
        <taxon>Spermatophyta</taxon>
        <taxon>Magnoliopsida</taxon>
        <taxon>Liliopsida</taxon>
        <taxon>Asparagales</taxon>
        <taxon>Orchidaceae</taxon>
        <taxon>Apostasioideae</taxon>
        <taxon>Apostasia</taxon>
    </lineage>
</organism>
<name>A0A2I0ANP6_9ASPA</name>
<dbReference type="SMART" id="SM00028">
    <property type="entry name" value="TPR"/>
    <property type="match status" value="6"/>
</dbReference>
<feature type="repeat" description="TPR" evidence="1">
    <location>
        <begin position="219"/>
        <end position="252"/>
    </location>
</feature>
<protein>
    <submittedName>
        <fullName evidence="3">Putative UDP-N-acetylglucosamine--peptide N-acetylglucosaminyltransferase SEC</fullName>
    </submittedName>
</protein>
<dbReference type="PROSITE" id="PS50005">
    <property type="entry name" value="TPR"/>
    <property type="match status" value="2"/>
</dbReference>
<dbReference type="Gene3D" id="1.25.40.10">
    <property type="entry name" value="Tetratricopeptide repeat domain"/>
    <property type="match status" value="2"/>
</dbReference>
<dbReference type="InterPro" id="IPR019734">
    <property type="entry name" value="TPR_rpt"/>
</dbReference>
<dbReference type="STRING" id="1088818.A0A2I0ANP6"/>
<proteinExistence type="predicted"/>
<keyword evidence="1" id="KW-0802">TPR repeat</keyword>
<feature type="repeat" description="TPR" evidence="1">
    <location>
        <begin position="287"/>
        <end position="320"/>
    </location>
</feature>
<feature type="compositionally biased region" description="Basic and acidic residues" evidence="2">
    <location>
        <begin position="42"/>
        <end position="51"/>
    </location>
</feature>
<dbReference type="PANTHER" id="PTHR23082:SF0">
    <property type="entry name" value="GENERAL TRANSCRIPTION FACTOR 3C POLYPEPTIDE 3"/>
    <property type="match status" value="1"/>
</dbReference>
<evidence type="ECO:0000313" key="3">
    <source>
        <dbReference type="EMBL" id="PKA57187.1"/>
    </source>
</evidence>
<dbReference type="GO" id="GO:0000127">
    <property type="term" value="C:transcription factor TFIIIC complex"/>
    <property type="evidence" value="ECO:0007669"/>
    <property type="project" value="TreeGrafter"/>
</dbReference>
<dbReference type="OrthoDB" id="9991317at2759"/>
<dbReference type="SUPFAM" id="SSF48452">
    <property type="entry name" value="TPR-like"/>
    <property type="match status" value="3"/>
</dbReference>
<keyword evidence="3" id="KW-0328">Glycosyltransferase</keyword>
<dbReference type="AlphaFoldDB" id="A0A2I0ANP6"/>
<dbReference type="InterPro" id="IPR011990">
    <property type="entry name" value="TPR-like_helical_dom_sf"/>
</dbReference>
<dbReference type="Pfam" id="PF13414">
    <property type="entry name" value="TPR_11"/>
    <property type="match status" value="1"/>
</dbReference>
<reference evidence="3 4" key="1">
    <citation type="journal article" date="2017" name="Nature">
        <title>The Apostasia genome and the evolution of orchids.</title>
        <authorList>
            <person name="Zhang G.Q."/>
            <person name="Liu K.W."/>
            <person name="Li Z."/>
            <person name="Lohaus R."/>
            <person name="Hsiao Y.Y."/>
            <person name="Niu S.C."/>
            <person name="Wang J.Y."/>
            <person name="Lin Y.C."/>
            <person name="Xu Q."/>
            <person name="Chen L.J."/>
            <person name="Yoshida K."/>
            <person name="Fujiwara S."/>
            <person name="Wang Z.W."/>
            <person name="Zhang Y.Q."/>
            <person name="Mitsuda N."/>
            <person name="Wang M."/>
            <person name="Liu G.H."/>
            <person name="Pecoraro L."/>
            <person name="Huang H.X."/>
            <person name="Xiao X.J."/>
            <person name="Lin M."/>
            <person name="Wu X.Y."/>
            <person name="Wu W.L."/>
            <person name="Chen Y.Y."/>
            <person name="Chang S.B."/>
            <person name="Sakamoto S."/>
            <person name="Ohme-Takagi M."/>
            <person name="Yagi M."/>
            <person name="Zeng S.J."/>
            <person name="Shen C.Y."/>
            <person name="Yeh C.M."/>
            <person name="Luo Y.B."/>
            <person name="Tsai W.C."/>
            <person name="Van de Peer Y."/>
            <person name="Liu Z.J."/>
        </authorList>
    </citation>
    <scope>NUCLEOTIDE SEQUENCE [LARGE SCALE GENOMIC DNA]</scope>
    <source>
        <strain evidence="4">cv. Shenzhen</strain>
        <tissue evidence="3">Stem</tissue>
    </source>
</reference>
<dbReference type="InterPro" id="IPR039340">
    <property type="entry name" value="Tfc4/TFIIIC-102/Sfc4"/>
</dbReference>
<evidence type="ECO:0000256" key="1">
    <source>
        <dbReference type="PROSITE-ProRule" id="PRU00339"/>
    </source>
</evidence>
<accession>A0A2I0ANP6</accession>
<dbReference type="EMBL" id="KZ451969">
    <property type="protein sequence ID" value="PKA57187.1"/>
    <property type="molecule type" value="Genomic_DNA"/>
</dbReference>
<gene>
    <name evidence="3" type="primary">SEC</name>
    <name evidence="3" type="ORF">AXF42_Ash002491</name>
</gene>
<sequence>MVGVIAEDVLSSVGQEPEESNAGVDLVVEEMNASTGKVPLNKKLEVEREATGEEDGGEGEDESDDARDKCGEEGGEYDDVEDYALPFNGAIDPLGFAQGGGAYEGVELYQQFERLEYETLAERKRKAFQLQPCDEPARKLQKDEVLGVTREEIEEMMNFGSRRRSRAVKKRGRKKGTKNKLSPEVNIKIGDATLCYASGNYKEAIPLLEEVVRLVPNMPDAYYILGLIYDDMGDRKRALNFHMIAAHLSPKDVSIWKKLISWSIEEKNFGQIRYCLSKAITADPKDVSLRFDRAFLYFEFGEFQKAAESFDQIVGLYPANTEARKMAAKMYQKCGLLEKAIGILEGYVDGFTQDDPSLMHILICLHMENGLYNRAIQLIDKALVSNSNKQLSIFLEAKKAICHVHLGNMEITKVFIQDLLVEHVEENYDLINEVAHTLLTLGHHEYALKLYSMLDRVAPGKENGNLHLKIAQCYVLSNERGKAIPFYYKALAKLEENIDVRLSLASLLVEEGKEDEAISLLSPPKIEDLGTTFDSSSAVPEPWWLSGKVRMQLSKIYRSKEMLEDFVDVIFPSVKKTLTIESINQKLKVRARKRLPKSVLFERAKLLDDQQADNVFRGFKPVAKTSDILKANRAKKSLEKKESMREEKKVAALSAGMDWQCEDSDDEAPPKVIQEPPLPELLKDEEHYQFLLDLLNTLKDLHRYSEMLEIINGLTRLPSDTLSSENKEALQALGAQVAFSASDPKNAYDYARNIVQQHPYSITAWNSYYKVILRFQNRFAKHLKFLHHMRVVNRDCVPPMIINGNHYTMQSMHQAAAEEYLRAYKLQPDNPLINLCELL</sequence>
<dbReference type="PANTHER" id="PTHR23082">
    <property type="entry name" value="TRANSCRIPTION INITIATION FACTOR IIIC TFIIIC , POLYPEPTIDE 3-RELATED"/>
    <property type="match status" value="1"/>
</dbReference>
<keyword evidence="4" id="KW-1185">Reference proteome</keyword>
<feature type="region of interest" description="Disordered" evidence="2">
    <location>
        <begin position="1"/>
        <end position="23"/>
    </location>
</feature>
<feature type="compositionally biased region" description="Acidic residues" evidence="2">
    <location>
        <begin position="52"/>
        <end position="65"/>
    </location>
</feature>
<keyword evidence="3" id="KW-0808">Transferase</keyword>
<evidence type="ECO:0000256" key="2">
    <source>
        <dbReference type="SAM" id="MobiDB-lite"/>
    </source>
</evidence>
<evidence type="ECO:0000313" key="4">
    <source>
        <dbReference type="Proteomes" id="UP000236161"/>
    </source>
</evidence>
<dbReference type="Proteomes" id="UP000236161">
    <property type="component" value="Unassembled WGS sequence"/>
</dbReference>
<feature type="region of interest" description="Disordered" evidence="2">
    <location>
        <begin position="37"/>
        <end position="79"/>
    </location>
</feature>